<protein>
    <submittedName>
        <fullName evidence="2">Uncharacterized protein</fullName>
    </submittedName>
</protein>
<evidence type="ECO:0000313" key="2">
    <source>
        <dbReference type="EMBL" id="CAJ0579864.1"/>
    </source>
</evidence>
<feature type="non-terminal residue" evidence="2">
    <location>
        <position position="1"/>
    </location>
</feature>
<dbReference type="Proteomes" id="UP001177023">
    <property type="component" value="Unassembled WGS sequence"/>
</dbReference>
<comment type="caution">
    <text evidence="2">The sequence shown here is derived from an EMBL/GenBank/DDBJ whole genome shotgun (WGS) entry which is preliminary data.</text>
</comment>
<evidence type="ECO:0000313" key="3">
    <source>
        <dbReference type="Proteomes" id="UP001177023"/>
    </source>
</evidence>
<gene>
    <name evidence="2" type="ORF">MSPICULIGERA_LOCUS18068</name>
</gene>
<feature type="transmembrane region" description="Helical" evidence="1">
    <location>
        <begin position="140"/>
        <end position="165"/>
    </location>
</feature>
<accession>A0AA36D4V1</accession>
<keyword evidence="1" id="KW-1133">Transmembrane helix</keyword>
<keyword evidence="3" id="KW-1185">Reference proteome</keyword>
<sequence length="184" mass="21246">MSFPMWIRHVEVAICPPPVHAYQYRVGCGRYEAKRAFIVNCLGAMLSVCAWSYVFMALEIYPSFALPYDWPIRFFGHMMPQLPRILCGFSALWTLKPSLAQLHPLAYAVASAYRFLILFLHGRKFWHLLPGLGFEGYSIFALICCLAMINALTCGSAMHCWYSLYRWIRDRQLRREMLGPVGSH</sequence>
<proteinExistence type="predicted"/>
<dbReference type="EMBL" id="CATQJA010002657">
    <property type="protein sequence ID" value="CAJ0579864.1"/>
    <property type="molecule type" value="Genomic_DNA"/>
</dbReference>
<evidence type="ECO:0000256" key="1">
    <source>
        <dbReference type="SAM" id="Phobius"/>
    </source>
</evidence>
<organism evidence="2 3">
    <name type="scientific">Mesorhabditis spiculigera</name>
    <dbReference type="NCBI Taxonomy" id="96644"/>
    <lineage>
        <taxon>Eukaryota</taxon>
        <taxon>Metazoa</taxon>
        <taxon>Ecdysozoa</taxon>
        <taxon>Nematoda</taxon>
        <taxon>Chromadorea</taxon>
        <taxon>Rhabditida</taxon>
        <taxon>Rhabditina</taxon>
        <taxon>Rhabditomorpha</taxon>
        <taxon>Rhabditoidea</taxon>
        <taxon>Rhabditidae</taxon>
        <taxon>Mesorhabditinae</taxon>
        <taxon>Mesorhabditis</taxon>
    </lineage>
</organism>
<feature type="transmembrane region" description="Helical" evidence="1">
    <location>
        <begin position="37"/>
        <end position="58"/>
    </location>
</feature>
<dbReference type="AlphaFoldDB" id="A0AA36D4V1"/>
<reference evidence="2" key="1">
    <citation type="submission" date="2023-06" db="EMBL/GenBank/DDBJ databases">
        <authorList>
            <person name="Delattre M."/>
        </authorList>
    </citation>
    <scope>NUCLEOTIDE SEQUENCE</scope>
    <source>
        <strain evidence="2">AF72</strain>
    </source>
</reference>
<name>A0AA36D4V1_9BILA</name>
<keyword evidence="1" id="KW-0812">Transmembrane</keyword>
<keyword evidence="1" id="KW-0472">Membrane</keyword>